<reference evidence="1 2" key="1">
    <citation type="submission" date="2012-09" db="EMBL/GenBank/DDBJ databases">
        <title>Draft Genome Sequences of 6 Strains from Genus Thauera.</title>
        <authorList>
            <person name="Liu B."/>
            <person name="Shapleigh J.P."/>
            <person name="Frostegard A.H."/>
        </authorList>
    </citation>
    <scope>NUCLEOTIDE SEQUENCE [LARGE SCALE GENOMIC DNA]</scope>
    <source>
        <strain evidence="1 2">B4P</strain>
    </source>
</reference>
<dbReference type="AlphaFoldDB" id="N6Z3X6"/>
<organism evidence="1 2">
    <name type="scientific">Thauera phenylacetica B4P</name>
    <dbReference type="NCBI Taxonomy" id="1234382"/>
    <lineage>
        <taxon>Bacteria</taxon>
        <taxon>Pseudomonadati</taxon>
        <taxon>Pseudomonadota</taxon>
        <taxon>Betaproteobacteria</taxon>
        <taxon>Rhodocyclales</taxon>
        <taxon>Zoogloeaceae</taxon>
        <taxon>Thauera</taxon>
    </lineage>
</organism>
<proteinExistence type="predicted"/>
<evidence type="ECO:0000313" key="1">
    <source>
        <dbReference type="EMBL" id="ENO98605.1"/>
    </source>
</evidence>
<name>N6Z3X6_9RHOO</name>
<keyword evidence="2" id="KW-1185">Reference proteome</keyword>
<dbReference type="RefSeq" id="WP_004356618.1">
    <property type="nucleotide sequence ID" value="NZ_AMXF01000008.1"/>
</dbReference>
<gene>
    <name evidence="1" type="ORF">C667_02833</name>
</gene>
<dbReference type="EMBL" id="AMXF01000008">
    <property type="protein sequence ID" value="ENO98605.1"/>
    <property type="molecule type" value="Genomic_DNA"/>
</dbReference>
<evidence type="ECO:0000313" key="2">
    <source>
        <dbReference type="Proteomes" id="UP000013047"/>
    </source>
</evidence>
<accession>N6Z3X6</accession>
<protein>
    <recommendedName>
        <fullName evidence="3">DUF2190 domain-containing protein</fullName>
    </recommendedName>
</protein>
<evidence type="ECO:0008006" key="3">
    <source>
        <dbReference type="Google" id="ProtNLM"/>
    </source>
</evidence>
<sequence length="121" mass="11946">MGRQYDKQHAATVVATAAIEKARFVGFGGAHATAAGGTSADSMGVSEHAAAIGSTVSVITGYSALVEASAPIAAHAFVKPAADGSGKAAVGSNTDHCGKALEAATAAGQMIEVVLYRHLHA</sequence>
<dbReference type="Proteomes" id="UP000013047">
    <property type="component" value="Unassembled WGS sequence"/>
</dbReference>
<comment type="caution">
    <text evidence="1">The sequence shown here is derived from an EMBL/GenBank/DDBJ whole genome shotgun (WGS) entry which is preliminary data.</text>
</comment>
<dbReference type="OrthoDB" id="9181107at2"/>
<dbReference type="Pfam" id="PF09956">
    <property type="entry name" value="Phage_cement_2"/>
    <property type="match status" value="1"/>
</dbReference>
<dbReference type="InterPro" id="IPR011231">
    <property type="entry name" value="Phage_VT1-Sakai_H0018"/>
</dbReference>